<gene>
    <name evidence="1" type="ORF">SAMN04489711_11586</name>
</gene>
<dbReference type="AlphaFoldDB" id="A0A1I2GJA8"/>
<protein>
    <submittedName>
        <fullName evidence="1">RepA protein</fullName>
    </submittedName>
</protein>
<dbReference type="EMBL" id="FONX01000015">
    <property type="protein sequence ID" value="SFF17592.1"/>
    <property type="molecule type" value="Genomic_DNA"/>
</dbReference>
<evidence type="ECO:0000313" key="1">
    <source>
        <dbReference type="EMBL" id="SFF17592.1"/>
    </source>
</evidence>
<dbReference type="InterPro" id="IPR006881">
    <property type="entry name" value="RepA_C"/>
</dbReference>
<dbReference type="Pfam" id="PF04796">
    <property type="entry name" value="RepA_C"/>
    <property type="match status" value="1"/>
</dbReference>
<name>A0A1I2GJA8_9BURK</name>
<organism evidence="1 2">
    <name type="scientific">Paracidovorax wautersii</name>
    <dbReference type="NCBI Taxonomy" id="1177982"/>
    <lineage>
        <taxon>Bacteria</taxon>
        <taxon>Pseudomonadati</taxon>
        <taxon>Pseudomonadota</taxon>
        <taxon>Betaproteobacteria</taxon>
        <taxon>Burkholderiales</taxon>
        <taxon>Comamonadaceae</taxon>
        <taxon>Paracidovorax</taxon>
    </lineage>
</organism>
<dbReference type="OrthoDB" id="1524783at2"/>
<keyword evidence="2" id="KW-1185">Reference proteome</keyword>
<accession>A0A1I2GJA8</accession>
<evidence type="ECO:0000313" key="2">
    <source>
        <dbReference type="Proteomes" id="UP000199119"/>
    </source>
</evidence>
<dbReference type="Proteomes" id="UP000199119">
    <property type="component" value="Unassembled WGS sequence"/>
</dbReference>
<sequence>MLRSEQPSPGNGDSAHVAVKKAIKASPAKVADLIATALAIQEQDAAEAGQVGYMARAMIWASMPHRKIEGAHYKRDNGLASITMLVDPEIGLPYGKLPRLIAAWLTREAKLTGARELVLGRSLAEFSEKLGLSTNGGLRGDTSRLKMQATKLFSTFVSVTAHRGQDYAYKNVALSDSGMLLWDPKRPHERSLWESTITLSESFFLECMDNAVPFDLRVLHRLRSPLAIDIYLWLTWRMFILRRSVLIPWLALRSQFGAGYAMTAQGMAHFRAEFHRCLHEVNTLYPGARMTTERDGLRLLPSPPHVGVLPCRH</sequence>
<reference evidence="2" key="1">
    <citation type="submission" date="2016-10" db="EMBL/GenBank/DDBJ databases">
        <authorList>
            <person name="Varghese N."/>
            <person name="Submissions S."/>
        </authorList>
    </citation>
    <scope>NUCLEOTIDE SEQUENCE [LARGE SCALE GENOMIC DNA]</scope>
    <source>
        <strain evidence="2">DSM 27981</strain>
    </source>
</reference>
<dbReference type="RefSeq" id="WP_092940935.1">
    <property type="nucleotide sequence ID" value="NZ_FONX01000015.1"/>
</dbReference>
<proteinExistence type="predicted"/>